<dbReference type="InterPro" id="IPR013094">
    <property type="entry name" value="AB_hydrolase_3"/>
</dbReference>
<proteinExistence type="inferred from homology"/>
<feature type="compositionally biased region" description="Basic and acidic residues" evidence="4">
    <location>
        <begin position="9"/>
        <end position="35"/>
    </location>
</feature>
<evidence type="ECO:0000256" key="1">
    <source>
        <dbReference type="ARBA" id="ARBA00010515"/>
    </source>
</evidence>
<dbReference type="PANTHER" id="PTHR48081">
    <property type="entry name" value="AB HYDROLASE SUPERFAMILY PROTEIN C4A8.06C"/>
    <property type="match status" value="1"/>
</dbReference>
<feature type="compositionally biased region" description="Basic and acidic residues" evidence="4">
    <location>
        <begin position="84"/>
        <end position="120"/>
    </location>
</feature>
<evidence type="ECO:0000259" key="5">
    <source>
        <dbReference type="Pfam" id="PF07859"/>
    </source>
</evidence>
<reference evidence="6 7" key="1">
    <citation type="submission" date="2018-05" db="EMBL/GenBank/DDBJ databases">
        <title>Streptomyces venezuelae.</title>
        <authorList>
            <person name="Kim W."/>
            <person name="Lee N."/>
            <person name="Cho B.-K."/>
        </authorList>
    </citation>
    <scope>NUCLEOTIDE SEQUENCE [LARGE SCALE GENOMIC DNA]</scope>
    <source>
        <strain evidence="6 7">ATCC 14585</strain>
    </source>
</reference>
<dbReference type="AlphaFoldDB" id="A0A5P2CBN8"/>
<accession>A0A5P2CBN8</accession>
<dbReference type="SUPFAM" id="SSF53474">
    <property type="entry name" value="alpha/beta-Hydrolases"/>
    <property type="match status" value="1"/>
</dbReference>
<evidence type="ECO:0000256" key="2">
    <source>
        <dbReference type="ARBA" id="ARBA00022801"/>
    </source>
</evidence>
<name>A0A5P2CBN8_STRVZ</name>
<dbReference type="InterPro" id="IPR033140">
    <property type="entry name" value="Lipase_GDXG_put_SER_AS"/>
</dbReference>
<feature type="compositionally biased region" description="Basic and acidic residues" evidence="4">
    <location>
        <begin position="134"/>
        <end position="151"/>
    </location>
</feature>
<dbReference type="FunFam" id="3.40.50.1820:FF:000089">
    <property type="entry name" value="Alpha/beta hydrolase"/>
    <property type="match status" value="1"/>
</dbReference>
<sequence>MRNAKPNRPTRDRPEPDRPEPDRPEPDRPVPDRPAPDGPVPDRPALDKPFPGRPVHDRPVPDRPVPDRPARDRPEPDGPAPDRPVPDRPEPDRPAPDRPVPDRPARDRPEPDRPAPDRPAPDPPALDRPVPHRPALDRPTPHRPTPDRLDPLARPLVDVLARAFPDLGGAVTDAVEARRVLAAAPASRKAPPAVGAVVDRTVPGPPGAPEIPVRVYAPDPDRHPMAPRPTVVFFHGGGYALCGLDSHDATARALAARSGAVVVSVAYRLAPEHRFPAAVDDAYAALRWAAGESAALGGDPGAVVVAGDSSGGGLAAAVALRARDAGGPAVALQVLFYPLLDAAQDTDSYRENAHGYFLTAAHLRWFWQQYLGADGQDAHPYASPLRAPDLHGLPPAYVVTAGCDPLRDEGLAYAARLRAAGGHVTAAHFPHMFHGFLGFPDLLPEAVRAMTGAAEAIESTGDRRKNSGGSGGGAG</sequence>
<dbReference type="Proteomes" id="UP000324015">
    <property type="component" value="Chromosome"/>
</dbReference>
<feature type="domain" description="Alpha/beta hydrolase fold-3" evidence="5">
    <location>
        <begin position="231"/>
        <end position="437"/>
    </location>
</feature>
<dbReference type="EMBL" id="CP029191">
    <property type="protein sequence ID" value="QES40174.1"/>
    <property type="molecule type" value="Genomic_DNA"/>
</dbReference>
<evidence type="ECO:0000313" key="7">
    <source>
        <dbReference type="Proteomes" id="UP000324015"/>
    </source>
</evidence>
<evidence type="ECO:0000256" key="4">
    <source>
        <dbReference type="SAM" id="MobiDB-lite"/>
    </source>
</evidence>
<keyword evidence="2" id="KW-0378">Hydrolase</keyword>
<dbReference type="InterPro" id="IPR029058">
    <property type="entry name" value="AB_hydrolase_fold"/>
</dbReference>
<protein>
    <recommendedName>
        <fullName evidence="5">Alpha/beta hydrolase fold-3 domain-containing protein</fullName>
    </recommendedName>
</protein>
<comment type="similarity">
    <text evidence="1">Belongs to the 'GDXG' lipolytic enzyme family.</text>
</comment>
<dbReference type="PROSITE" id="PS01174">
    <property type="entry name" value="LIPASE_GDXG_SER"/>
    <property type="match status" value="1"/>
</dbReference>
<dbReference type="GO" id="GO:0016787">
    <property type="term" value="F:hydrolase activity"/>
    <property type="evidence" value="ECO:0007669"/>
    <property type="project" value="UniProtKB-KW"/>
</dbReference>
<dbReference type="InterPro" id="IPR050300">
    <property type="entry name" value="GDXG_lipolytic_enzyme"/>
</dbReference>
<feature type="active site" evidence="3">
    <location>
        <position position="309"/>
    </location>
</feature>
<organism evidence="6 7">
    <name type="scientific">Streptomyces venezuelae</name>
    <dbReference type="NCBI Taxonomy" id="54571"/>
    <lineage>
        <taxon>Bacteria</taxon>
        <taxon>Bacillati</taxon>
        <taxon>Actinomycetota</taxon>
        <taxon>Actinomycetes</taxon>
        <taxon>Kitasatosporales</taxon>
        <taxon>Streptomycetaceae</taxon>
        <taxon>Streptomyces</taxon>
    </lineage>
</organism>
<gene>
    <name evidence="6" type="ORF">DEJ49_03535</name>
</gene>
<evidence type="ECO:0000256" key="3">
    <source>
        <dbReference type="PROSITE-ProRule" id="PRU10038"/>
    </source>
</evidence>
<dbReference type="Gene3D" id="3.40.50.1820">
    <property type="entry name" value="alpha/beta hydrolase"/>
    <property type="match status" value="1"/>
</dbReference>
<evidence type="ECO:0000313" key="6">
    <source>
        <dbReference type="EMBL" id="QES40174.1"/>
    </source>
</evidence>
<dbReference type="PANTHER" id="PTHR48081:SF8">
    <property type="entry name" value="ALPHA_BETA HYDROLASE FOLD-3 DOMAIN-CONTAINING PROTEIN-RELATED"/>
    <property type="match status" value="1"/>
</dbReference>
<feature type="region of interest" description="Disordered" evidence="4">
    <location>
        <begin position="1"/>
        <end position="151"/>
    </location>
</feature>
<dbReference type="Pfam" id="PF07859">
    <property type="entry name" value="Abhydrolase_3"/>
    <property type="match status" value="1"/>
</dbReference>
<feature type="compositionally biased region" description="Basic and acidic residues" evidence="4">
    <location>
        <begin position="54"/>
        <end position="76"/>
    </location>
</feature>